<reference evidence="3" key="1">
    <citation type="journal article" date="2019" name="Int. J. Syst. Evol. Microbiol.">
        <title>The Global Catalogue of Microorganisms (GCM) 10K type strain sequencing project: providing services to taxonomists for standard genome sequencing and annotation.</title>
        <authorList>
            <consortium name="The Broad Institute Genomics Platform"/>
            <consortium name="The Broad Institute Genome Sequencing Center for Infectious Disease"/>
            <person name="Wu L."/>
            <person name="Ma J."/>
        </authorList>
    </citation>
    <scope>NUCLEOTIDE SEQUENCE [LARGE SCALE GENOMIC DNA]</scope>
    <source>
        <strain evidence="3">JCM 17664</strain>
    </source>
</reference>
<name>A0ABP8G3B7_9BACT</name>
<keyword evidence="3" id="KW-1185">Reference proteome</keyword>
<evidence type="ECO:0000313" key="2">
    <source>
        <dbReference type="EMBL" id="GAA4316429.1"/>
    </source>
</evidence>
<feature type="signal peptide" evidence="1">
    <location>
        <begin position="1"/>
        <end position="19"/>
    </location>
</feature>
<evidence type="ECO:0000256" key="1">
    <source>
        <dbReference type="SAM" id="SignalP"/>
    </source>
</evidence>
<dbReference type="EMBL" id="BAABFN010000009">
    <property type="protein sequence ID" value="GAA4316429.1"/>
    <property type="molecule type" value="Genomic_DNA"/>
</dbReference>
<protein>
    <submittedName>
        <fullName evidence="2">Uncharacterized protein</fullName>
    </submittedName>
</protein>
<dbReference type="RefSeq" id="WP_344980447.1">
    <property type="nucleotide sequence ID" value="NZ_BAABFN010000009.1"/>
</dbReference>
<evidence type="ECO:0000313" key="3">
    <source>
        <dbReference type="Proteomes" id="UP001501207"/>
    </source>
</evidence>
<accession>A0ABP8G3B7</accession>
<proteinExistence type="predicted"/>
<gene>
    <name evidence="2" type="ORF">GCM10023143_28290</name>
</gene>
<organism evidence="2 3">
    <name type="scientific">Compostibacter hankyongensis</name>
    <dbReference type="NCBI Taxonomy" id="1007089"/>
    <lineage>
        <taxon>Bacteria</taxon>
        <taxon>Pseudomonadati</taxon>
        <taxon>Bacteroidota</taxon>
        <taxon>Chitinophagia</taxon>
        <taxon>Chitinophagales</taxon>
        <taxon>Chitinophagaceae</taxon>
        <taxon>Compostibacter</taxon>
    </lineage>
</organism>
<comment type="caution">
    <text evidence="2">The sequence shown here is derived from an EMBL/GenBank/DDBJ whole genome shotgun (WGS) entry which is preliminary data.</text>
</comment>
<dbReference type="Proteomes" id="UP001501207">
    <property type="component" value="Unassembled WGS sequence"/>
</dbReference>
<sequence>MKKLLLLLILAMTVRFVSAQNIVPDSGNVGIGTLIPAGNLDVYNAYYTHGYKFMDNKMSNASVGFLNPIALALRQGKQLFLDEEFTLGTNGVTIYDNAHSGKVTITRTNAISDLPNNSGYGLEIRHNGSEGSPGFGGFVQTVSSAKNKTLIQIFRAKLPAGYEFFYNTNTTGTGGTSYWLSNTKGTGRWEWYVRVMQCGNGGTFSTTGHVHIDGSPAPTSTAPLVWYMASCTTFDVTDVNGYTGNQILNQTATDQTAAFRITGRGIFGGNVLIGKTSQTNTDYKLDVNGNVRANKVVVNTTGADFVFDSAYHLLSLKEVEDYIGRHGHLPELAPARTMQKEGLNVGDNQVKLLQKIEELTLYVIQQNKRIDSLEKKLSEQNIVRNEK</sequence>
<keyword evidence="1" id="KW-0732">Signal</keyword>
<feature type="chain" id="PRO_5045235439" evidence="1">
    <location>
        <begin position="20"/>
        <end position="387"/>
    </location>
</feature>